<dbReference type="PANTHER" id="PTHR43603">
    <property type="entry name" value="COBW DOMAIN-CONTAINING PROTEIN DDB_G0274527"/>
    <property type="match status" value="1"/>
</dbReference>
<keyword evidence="1" id="KW-0547">Nucleotide-binding</keyword>
<evidence type="ECO:0000313" key="9">
    <source>
        <dbReference type="Proteomes" id="UP001203207"/>
    </source>
</evidence>
<organism evidence="8 9">
    <name type="scientific">Natronocalculus amylovorans</name>
    <dbReference type="NCBI Taxonomy" id="2917812"/>
    <lineage>
        <taxon>Archaea</taxon>
        <taxon>Methanobacteriati</taxon>
        <taxon>Methanobacteriota</taxon>
        <taxon>Stenosarchaea group</taxon>
        <taxon>Halobacteria</taxon>
        <taxon>Halobacteriales</taxon>
        <taxon>Haloferacaceae</taxon>
        <taxon>Natronocalculus</taxon>
    </lineage>
</organism>
<dbReference type="GO" id="GO:0000166">
    <property type="term" value="F:nucleotide binding"/>
    <property type="evidence" value="ECO:0007669"/>
    <property type="project" value="UniProtKB-KW"/>
</dbReference>
<evidence type="ECO:0000259" key="7">
    <source>
        <dbReference type="SMART" id="SM00833"/>
    </source>
</evidence>
<reference evidence="8" key="2">
    <citation type="submission" date="2022-02" db="EMBL/GenBank/DDBJ databases">
        <authorList>
            <person name="Elcheninov A.G."/>
            <person name="Sorokin D.Y."/>
            <person name="Kublanov I.V."/>
        </authorList>
    </citation>
    <scope>NUCLEOTIDE SEQUENCE</scope>
    <source>
        <strain evidence="8">AArc-St2</strain>
    </source>
</reference>
<evidence type="ECO:0000256" key="3">
    <source>
        <dbReference type="ARBA" id="ARBA00023186"/>
    </source>
</evidence>
<dbReference type="Pfam" id="PF07683">
    <property type="entry name" value="CobW_C"/>
    <property type="match status" value="1"/>
</dbReference>
<dbReference type="InterPro" id="IPR051927">
    <property type="entry name" value="Zn_Chap_cDPG_Synth"/>
</dbReference>
<dbReference type="InterPro" id="IPR027417">
    <property type="entry name" value="P-loop_NTPase"/>
</dbReference>
<feature type="region of interest" description="Disordered" evidence="6">
    <location>
        <begin position="253"/>
        <end position="275"/>
    </location>
</feature>
<protein>
    <submittedName>
        <fullName evidence="8">GTP-binding protein</fullName>
    </submittedName>
</protein>
<reference evidence="8" key="1">
    <citation type="journal article" date="2022" name="Syst. Appl. Microbiol.">
        <title>Natronocalculus amylovorans gen. nov., sp. nov., and Natranaeroarchaeum aerophilus sp. nov., dominant culturable amylolytic natronoarchaea from hypersaline soda lakes in southwestern Siberia.</title>
        <authorList>
            <person name="Sorokin D.Y."/>
            <person name="Elcheninov A.G."/>
            <person name="Khizhniak T.V."/>
            <person name="Koenen M."/>
            <person name="Bale N.J."/>
            <person name="Damste J.S.S."/>
            <person name="Kublanov I.V."/>
        </authorList>
    </citation>
    <scope>NUCLEOTIDE SEQUENCE</scope>
    <source>
        <strain evidence="8">AArc-St2</strain>
    </source>
</reference>
<dbReference type="CDD" id="cd03112">
    <property type="entry name" value="CobW-like"/>
    <property type="match status" value="1"/>
</dbReference>
<dbReference type="RefSeq" id="WP_250584154.1">
    <property type="nucleotide sequence ID" value="NZ_JAKRVX010000003.1"/>
</dbReference>
<evidence type="ECO:0000256" key="2">
    <source>
        <dbReference type="ARBA" id="ARBA00022801"/>
    </source>
</evidence>
<comment type="catalytic activity">
    <reaction evidence="5">
        <text>GTP + H2O = GDP + phosphate + H(+)</text>
        <dbReference type="Rhea" id="RHEA:19669"/>
        <dbReference type="ChEBI" id="CHEBI:15377"/>
        <dbReference type="ChEBI" id="CHEBI:15378"/>
        <dbReference type="ChEBI" id="CHEBI:37565"/>
        <dbReference type="ChEBI" id="CHEBI:43474"/>
        <dbReference type="ChEBI" id="CHEBI:58189"/>
    </reaction>
    <physiologicalReaction direction="left-to-right" evidence="5">
        <dbReference type="Rhea" id="RHEA:19670"/>
    </physiologicalReaction>
</comment>
<keyword evidence="3" id="KW-0143">Chaperone</keyword>
<sequence length="390" mass="42686">MASSTTEQTGIEGGDQPIPVTVVSGVLGAGKTTLVNQLLSTVEDTRIAVIVNDMGQINIDADLIERENEDTGIVDLSNGCICCRLQDDLITESLRLAEIREFDYLVVESSGISEPLPIARTFIEGTDKTEGPVEQFRLDTMVTVLDSYGFWKEFDSGASIPEPDTDPERPLAEVLIESIEFCDVLLLNKIDMVPDSEVDRIETAVRKLQPHARIERTTYGKIDPATILGTGRFDFKTARRSAGWKQQLRSHRKVAETNHGAEHKQTDDHDHPHTDAAATHGINSFVYTRTDPFDAERLAEVLHDRTDNVIRAKGLCYVAGTDDVIGMSRAGDAIQAGPIGSWGEQTPTTELVFIGTTMDEDAIADQLDAALADSGPPTDPDEIFPLRINP</sequence>
<dbReference type="InterPro" id="IPR036627">
    <property type="entry name" value="CobW-likC_sf"/>
</dbReference>
<dbReference type="Pfam" id="PF02492">
    <property type="entry name" value="cobW"/>
    <property type="match status" value="1"/>
</dbReference>
<dbReference type="InterPro" id="IPR003495">
    <property type="entry name" value="CobW/HypB/UreG_nucleotide-bd"/>
</dbReference>
<comment type="caution">
    <text evidence="8">The sequence shown here is derived from an EMBL/GenBank/DDBJ whole genome shotgun (WGS) entry which is preliminary data.</text>
</comment>
<dbReference type="InterPro" id="IPR011629">
    <property type="entry name" value="CobW-like_C"/>
</dbReference>
<evidence type="ECO:0000256" key="5">
    <source>
        <dbReference type="ARBA" id="ARBA00049117"/>
    </source>
</evidence>
<feature type="domain" description="CobW C-terminal" evidence="7">
    <location>
        <begin position="282"/>
        <end position="371"/>
    </location>
</feature>
<keyword evidence="9" id="KW-1185">Reference proteome</keyword>
<dbReference type="PANTHER" id="PTHR43603:SF1">
    <property type="entry name" value="ZINC-REGULATED GTPASE METALLOPROTEIN ACTIVATOR 1"/>
    <property type="match status" value="1"/>
</dbReference>
<feature type="compositionally biased region" description="Basic and acidic residues" evidence="6">
    <location>
        <begin position="253"/>
        <end position="274"/>
    </location>
</feature>
<dbReference type="Proteomes" id="UP001203207">
    <property type="component" value="Unassembled WGS sequence"/>
</dbReference>
<name>A0AAE3FXI5_9EURY</name>
<dbReference type="GO" id="GO:0016787">
    <property type="term" value="F:hydrolase activity"/>
    <property type="evidence" value="ECO:0007669"/>
    <property type="project" value="UniProtKB-KW"/>
</dbReference>
<evidence type="ECO:0000313" key="8">
    <source>
        <dbReference type="EMBL" id="MCL9817149.1"/>
    </source>
</evidence>
<evidence type="ECO:0000256" key="1">
    <source>
        <dbReference type="ARBA" id="ARBA00022741"/>
    </source>
</evidence>
<proteinExistence type="inferred from homology"/>
<dbReference type="SUPFAM" id="SSF52540">
    <property type="entry name" value="P-loop containing nucleoside triphosphate hydrolases"/>
    <property type="match status" value="1"/>
</dbReference>
<dbReference type="Gene3D" id="3.40.50.300">
    <property type="entry name" value="P-loop containing nucleotide triphosphate hydrolases"/>
    <property type="match status" value="1"/>
</dbReference>
<dbReference type="SUPFAM" id="SSF90002">
    <property type="entry name" value="Hypothetical protein YjiA, C-terminal domain"/>
    <property type="match status" value="1"/>
</dbReference>
<evidence type="ECO:0000256" key="4">
    <source>
        <dbReference type="ARBA" id="ARBA00034320"/>
    </source>
</evidence>
<evidence type="ECO:0000256" key="6">
    <source>
        <dbReference type="SAM" id="MobiDB-lite"/>
    </source>
</evidence>
<dbReference type="EMBL" id="JAKRVX010000003">
    <property type="protein sequence ID" value="MCL9817149.1"/>
    <property type="molecule type" value="Genomic_DNA"/>
</dbReference>
<dbReference type="AlphaFoldDB" id="A0AAE3FXI5"/>
<comment type="similarity">
    <text evidence="4">Belongs to the SIMIBI class G3E GTPase family. ZNG1 subfamily.</text>
</comment>
<gene>
    <name evidence="8" type="ORF">AArcSt2_09355</name>
</gene>
<keyword evidence="2" id="KW-0378">Hydrolase</keyword>
<accession>A0AAE3FXI5</accession>
<dbReference type="Gene3D" id="3.30.1220.10">
    <property type="entry name" value="CobW-like, C-terminal domain"/>
    <property type="match status" value="1"/>
</dbReference>
<dbReference type="SMART" id="SM00833">
    <property type="entry name" value="CobW_C"/>
    <property type="match status" value="1"/>
</dbReference>